<feature type="domain" description="NlpC/P60" evidence="5">
    <location>
        <begin position="106"/>
        <end position="229"/>
    </location>
</feature>
<dbReference type="InterPro" id="IPR000064">
    <property type="entry name" value="NLP_P60_dom"/>
</dbReference>
<dbReference type="Pfam" id="PF00877">
    <property type="entry name" value="NLPC_P60"/>
    <property type="match status" value="1"/>
</dbReference>
<dbReference type="SUPFAM" id="SSF47090">
    <property type="entry name" value="PGBD-like"/>
    <property type="match status" value="1"/>
</dbReference>
<keyword evidence="4" id="KW-0788">Thiol protease</keyword>
<dbReference type="Pfam" id="PF01471">
    <property type="entry name" value="PG_binding_1"/>
    <property type="match status" value="1"/>
</dbReference>
<dbReference type="SUPFAM" id="SSF54001">
    <property type="entry name" value="Cysteine proteinases"/>
    <property type="match status" value="1"/>
</dbReference>
<dbReference type="InterPro" id="IPR038765">
    <property type="entry name" value="Papain-like_cys_pep_sf"/>
</dbReference>
<keyword evidence="7" id="KW-1185">Reference proteome</keyword>
<dbReference type="PANTHER" id="PTHR47053:SF1">
    <property type="entry name" value="MUREIN DD-ENDOPEPTIDASE MEPH-RELATED"/>
    <property type="match status" value="1"/>
</dbReference>
<dbReference type="PANTHER" id="PTHR47053">
    <property type="entry name" value="MUREIN DD-ENDOPEPTIDASE MEPH-RELATED"/>
    <property type="match status" value="1"/>
</dbReference>
<dbReference type="Gene3D" id="1.10.101.10">
    <property type="entry name" value="PGBD-like superfamily/PGBD"/>
    <property type="match status" value="1"/>
</dbReference>
<protein>
    <submittedName>
        <fullName evidence="6">C40 family peptidase</fullName>
    </submittedName>
</protein>
<dbReference type="RefSeq" id="WP_345586882.1">
    <property type="nucleotide sequence ID" value="NZ_BAABJG010000006.1"/>
</dbReference>
<dbReference type="EMBL" id="JBHTLU010000013">
    <property type="protein sequence ID" value="MFD1220098.1"/>
    <property type="molecule type" value="Genomic_DNA"/>
</dbReference>
<comment type="caution">
    <text evidence="6">The sequence shown here is derived from an EMBL/GenBank/DDBJ whole genome shotgun (WGS) entry which is preliminary data.</text>
</comment>
<evidence type="ECO:0000256" key="1">
    <source>
        <dbReference type="ARBA" id="ARBA00007074"/>
    </source>
</evidence>
<evidence type="ECO:0000256" key="3">
    <source>
        <dbReference type="ARBA" id="ARBA00022801"/>
    </source>
</evidence>
<dbReference type="PROSITE" id="PS51935">
    <property type="entry name" value="NLPC_P60"/>
    <property type="match status" value="1"/>
</dbReference>
<gene>
    <name evidence="6" type="ORF">ACFQ4B_08210</name>
</gene>
<name>A0ABW3UGJ9_9BACL</name>
<dbReference type="Gene3D" id="3.90.1720.10">
    <property type="entry name" value="endopeptidase domain like (from Nostoc punctiforme)"/>
    <property type="match status" value="1"/>
</dbReference>
<evidence type="ECO:0000313" key="7">
    <source>
        <dbReference type="Proteomes" id="UP001597180"/>
    </source>
</evidence>
<keyword evidence="3" id="KW-0378">Hydrolase</keyword>
<keyword evidence="2" id="KW-0645">Protease</keyword>
<dbReference type="InterPro" id="IPR036366">
    <property type="entry name" value="PGBDSf"/>
</dbReference>
<evidence type="ECO:0000313" key="6">
    <source>
        <dbReference type="EMBL" id="MFD1220098.1"/>
    </source>
</evidence>
<reference evidence="7" key="1">
    <citation type="journal article" date="2019" name="Int. J. Syst. Evol. Microbiol.">
        <title>The Global Catalogue of Microorganisms (GCM) 10K type strain sequencing project: providing services to taxonomists for standard genome sequencing and annotation.</title>
        <authorList>
            <consortium name="The Broad Institute Genomics Platform"/>
            <consortium name="The Broad Institute Genome Sequencing Center for Infectious Disease"/>
            <person name="Wu L."/>
            <person name="Ma J."/>
        </authorList>
    </citation>
    <scope>NUCLEOTIDE SEQUENCE [LARGE SCALE GENOMIC DNA]</scope>
    <source>
        <strain evidence="7">CCUG 53270</strain>
    </source>
</reference>
<accession>A0ABW3UGJ9</accession>
<sequence>MRKTLAITLTAGLVGLSSLLPFSGGQHVYAASAAGTASTVLSQGMSDPGVGTLQNNLKALGYFTYPNNTAYFGSITAQAVRAFQQAYSLPVTGAADAATQTAISHALVKKQIVQDASHYMRVPYVWGGATPDGFDCSGFIYFMFNKFGVSLNRTTAAEMAAMGTRVSRSSLQPGDWVFFALNDPGVVSHAGIYIGNGEFISATRSAGIYIQKLDSSYWGPKYTGARRHY</sequence>
<comment type="similarity">
    <text evidence="1">Belongs to the peptidase C40 family.</text>
</comment>
<dbReference type="InterPro" id="IPR036365">
    <property type="entry name" value="PGBD-like_sf"/>
</dbReference>
<dbReference type="InterPro" id="IPR051202">
    <property type="entry name" value="Peptidase_C40"/>
</dbReference>
<dbReference type="InterPro" id="IPR002477">
    <property type="entry name" value="Peptidoglycan-bd-like"/>
</dbReference>
<evidence type="ECO:0000259" key="5">
    <source>
        <dbReference type="PROSITE" id="PS51935"/>
    </source>
</evidence>
<proteinExistence type="inferred from homology"/>
<organism evidence="6 7">
    <name type="scientific">Paenibacillus vulneris</name>
    <dbReference type="NCBI Taxonomy" id="1133364"/>
    <lineage>
        <taxon>Bacteria</taxon>
        <taxon>Bacillati</taxon>
        <taxon>Bacillota</taxon>
        <taxon>Bacilli</taxon>
        <taxon>Bacillales</taxon>
        <taxon>Paenibacillaceae</taxon>
        <taxon>Paenibacillus</taxon>
    </lineage>
</organism>
<dbReference type="Proteomes" id="UP001597180">
    <property type="component" value="Unassembled WGS sequence"/>
</dbReference>
<evidence type="ECO:0000256" key="2">
    <source>
        <dbReference type="ARBA" id="ARBA00022670"/>
    </source>
</evidence>
<evidence type="ECO:0000256" key="4">
    <source>
        <dbReference type="ARBA" id="ARBA00022807"/>
    </source>
</evidence>